<dbReference type="InterPro" id="IPR012854">
    <property type="entry name" value="Cu_amine_oxidase-like_N"/>
</dbReference>
<accession>A0A9D1UNF3</accession>
<dbReference type="SUPFAM" id="SSF55383">
    <property type="entry name" value="Copper amine oxidase, domain N"/>
    <property type="match status" value="1"/>
</dbReference>
<evidence type="ECO:0000256" key="1">
    <source>
        <dbReference type="SAM" id="SignalP"/>
    </source>
</evidence>
<comment type="caution">
    <text evidence="3">The sequence shown here is derived from an EMBL/GenBank/DDBJ whole genome shotgun (WGS) entry which is preliminary data.</text>
</comment>
<keyword evidence="1" id="KW-0732">Signal</keyword>
<gene>
    <name evidence="3" type="ORF">H9868_07170</name>
</gene>
<dbReference type="Pfam" id="PF07833">
    <property type="entry name" value="Cu_amine_oxidN1"/>
    <property type="match status" value="1"/>
</dbReference>
<dbReference type="Gene3D" id="3.30.457.10">
    <property type="entry name" value="Copper amine oxidase-like, N-terminal domain"/>
    <property type="match status" value="1"/>
</dbReference>
<reference evidence="3" key="2">
    <citation type="submission" date="2021-04" db="EMBL/GenBank/DDBJ databases">
        <authorList>
            <person name="Gilroy R."/>
        </authorList>
    </citation>
    <scope>NUCLEOTIDE SEQUENCE</scope>
    <source>
        <strain evidence="3">ChiGjej6B6-1540</strain>
    </source>
</reference>
<feature type="signal peptide" evidence="1">
    <location>
        <begin position="1"/>
        <end position="27"/>
    </location>
</feature>
<dbReference type="Proteomes" id="UP000824192">
    <property type="component" value="Unassembled WGS sequence"/>
</dbReference>
<evidence type="ECO:0000313" key="4">
    <source>
        <dbReference type="Proteomes" id="UP000824192"/>
    </source>
</evidence>
<evidence type="ECO:0000313" key="3">
    <source>
        <dbReference type="EMBL" id="HIW94304.1"/>
    </source>
</evidence>
<name>A0A9D1UNF3_9FIRM</name>
<reference evidence="3" key="1">
    <citation type="journal article" date="2021" name="PeerJ">
        <title>Extensive microbial diversity within the chicken gut microbiome revealed by metagenomics and culture.</title>
        <authorList>
            <person name="Gilroy R."/>
            <person name="Ravi A."/>
            <person name="Getino M."/>
            <person name="Pursley I."/>
            <person name="Horton D.L."/>
            <person name="Alikhan N.F."/>
            <person name="Baker D."/>
            <person name="Gharbi K."/>
            <person name="Hall N."/>
            <person name="Watson M."/>
            <person name="Adriaenssens E.M."/>
            <person name="Foster-Nyarko E."/>
            <person name="Jarju S."/>
            <person name="Secka A."/>
            <person name="Antonio M."/>
            <person name="Oren A."/>
            <person name="Chaudhuri R.R."/>
            <person name="La Ragione R."/>
            <person name="Hildebrand F."/>
            <person name="Pallen M.J."/>
        </authorList>
    </citation>
    <scope>NUCLEOTIDE SEQUENCE</scope>
    <source>
        <strain evidence="3">ChiGjej6B6-1540</strain>
    </source>
</reference>
<organism evidence="3 4">
    <name type="scientific">Candidatus Flavonifractor merdipullorum</name>
    <dbReference type="NCBI Taxonomy" id="2838590"/>
    <lineage>
        <taxon>Bacteria</taxon>
        <taxon>Bacillati</taxon>
        <taxon>Bacillota</taxon>
        <taxon>Clostridia</taxon>
        <taxon>Eubacteriales</taxon>
        <taxon>Oscillospiraceae</taxon>
        <taxon>Flavonifractor</taxon>
    </lineage>
</organism>
<dbReference type="InterPro" id="IPR036582">
    <property type="entry name" value="Mao_N_sf"/>
</dbReference>
<dbReference type="AlphaFoldDB" id="A0A9D1UNF3"/>
<protein>
    <submittedName>
        <fullName evidence="3">Copper amine oxidase N-terminal domain-containing protein</fullName>
    </submittedName>
</protein>
<evidence type="ECO:0000259" key="2">
    <source>
        <dbReference type="Pfam" id="PF07833"/>
    </source>
</evidence>
<proteinExistence type="predicted"/>
<feature type="chain" id="PRO_5039598809" evidence="1">
    <location>
        <begin position="28"/>
        <end position="460"/>
    </location>
</feature>
<sequence>MKFGCKSLLAAGTAAVLTLSLSAPALAAETNGIAVQLDGANVVFTDAVPEVLNQRTFLPFRAVFEAMGAKVDWSGNTVTAVRGDTKVTMTAGSTSATVQEGESSRTVTMDVAPYQKNNRTYVPVRFAAEAFGCNVGWDQASQTVLILDPENLIGDATFEIMNAAMAGQEKPTSNQEMEGDFTIRMDMGEDGKYDMTGTVSGVSSQTAADMTMTMDLSALADSMTAADLGVTEAQAAAMKDYLSDVLKDASFEMRMDMAKGTCYFNVPVLAEFLAEQGVTENTWYSLDLSSYGLAGLTAAQTVTMESMLDQMLTGTLDNAAVAQSLASTARMYVGLFQDAAFTRSGDTYTATYEGAQDGAAMKTTTVIRMNGDKLKDISMDMTMTAAGTTMAYDITASTAKVDMTMNMTEPTTGMTMDLTYTMNLSDTNKAPQTSLPAGAQEVALEEVMAQLMGGMTPVAP</sequence>
<feature type="domain" description="Copper amine oxidase-like N-terminal" evidence="2">
    <location>
        <begin position="37"/>
        <end position="146"/>
    </location>
</feature>
<dbReference type="EMBL" id="DXGA01000153">
    <property type="protein sequence ID" value="HIW94304.1"/>
    <property type="molecule type" value="Genomic_DNA"/>
</dbReference>